<protein>
    <submittedName>
        <fullName evidence="2">Uncharacterized protein</fullName>
    </submittedName>
</protein>
<accession>A0AAV3YIQ2</accession>
<keyword evidence="3" id="KW-1185">Reference proteome</keyword>
<comment type="caution">
    <text evidence="2">The sequence shown here is derived from an EMBL/GenBank/DDBJ whole genome shotgun (WGS) entry which is preliminary data.</text>
</comment>
<dbReference type="EMBL" id="BLXT01000976">
    <property type="protein sequence ID" value="GFN82143.1"/>
    <property type="molecule type" value="Genomic_DNA"/>
</dbReference>
<proteinExistence type="predicted"/>
<dbReference type="Proteomes" id="UP000735302">
    <property type="component" value="Unassembled WGS sequence"/>
</dbReference>
<feature type="compositionally biased region" description="Polar residues" evidence="1">
    <location>
        <begin position="38"/>
        <end position="51"/>
    </location>
</feature>
<dbReference type="AlphaFoldDB" id="A0AAV3YIQ2"/>
<gene>
    <name evidence="2" type="ORF">PoB_000864900</name>
</gene>
<reference evidence="2 3" key="1">
    <citation type="journal article" date="2021" name="Elife">
        <title>Chloroplast acquisition without the gene transfer in kleptoplastic sea slugs, Plakobranchus ocellatus.</title>
        <authorList>
            <person name="Maeda T."/>
            <person name="Takahashi S."/>
            <person name="Yoshida T."/>
            <person name="Shimamura S."/>
            <person name="Takaki Y."/>
            <person name="Nagai Y."/>
            <person name="Toyoda A."/>
            <person name="Suzuki Y."/>
            <person name="Arimoto A."/>
            <person name="Ishii H."/>
            <person name="Satoh N."/>
            <person name="Nishiyama T."/>
            <person name="Hasebe M."/>
            <person name="Maruyama T."/>
            <person name="Minagawa J."/>
            <person name="Obokata J."/>
            <person name="Shigenobu S."/>
        </authorList>
    </citation>
    <scope>NUCLEOTIDE SEQUENCE [LARGE SCALE GENOMIC DNA]</scope>
</reference>
<feature type="region of interest" description="Disordered" evidence="1">
    <location>
        <begin position="34"/>
        <end position="58"/>
    </location>
</feature>
<organism evidence="2 3">
    <name type="scientific">Plakobranchus ocellatus</name>
    <dbReference type="NCBI Taxonomy" id="259542"/>
    <lineage>
        <taxon>Eukaryota</taxon>
        <taxon>Metazoa</taxon>
        <taxon>Spiralia</taxon>
        <taxon>Lophotrochozoa</taxon>
        <taxon>Mollusca</taxon>
        <taxon>Gastropoda</taxon>
        <taxon>Heterobranchia</taxon>
        <taxon>Euthyneura</taxon>
        <taxon>Panpulmonata</taxon>
        <taxon>Sacoglossa</taxon>
        <taxon>Placobranchoidea</taxon>
        <taxon>Plakobranchidae</taxon>
        <taxon>Plakobranchus</taxon>
    </lineage>
</organism>
<evidence type="ECO:0000313" key="3">
    <source>
        <dbReference type="Proteomes" id="UP000735302"/>
    </source>
</evidence>
<evidence type="ECO:0000313" key="2">
    <source>
        <dbReference type="EMBL" id="GFN82143.1"/>
    </source>
</evidence>
<sequence length="105" mass="11344">MTPHPPAKILTDTIIAGSSCSEFDLYLSGDKDGANGAQVASTARSKTNSPISGLGMPATDQGVSDFQWQYLIEEKDLNPVEWKINCSPKIKGVMSNEKKMKNNTP</sequence>
<name>A0AAV3YIQ2_9GAST</name>
<evidence type="ECO:0000256" key="1">
    <source>
        <dbReference type="SAM" id="MobiDB-lite"/>
    </source>
</evidence>